<feature type="signal peptide" evidence="1">
    <location>
        <begin position="1"/>
        <end position="27"/>
    </location>
</feature>
<evidence type="ECO:0000259" key="2">
    <source>
        <dbReference type="Pfam" id="PF04069"/>
    </source>
</evidence>
<dbReference type="PROSITE" id="PS51257">
    <property type="entry name" value="PROKAR_LIPOPROTEIN"/>
    <property type="match status" value="1"/>
</dbReference>
<comment type="caution">
    <text evidence="3">The sequence shown here is derived from an EMBL/GenBank/DDBJ whole genome shotgun (WGS) entry which is preliminary data.</text>
</comment>
<gene>
    <name evidence="3" type="ORF">GCM10022232_85210</name>
</gene>
<organism evidence="3 4">
    <name type="scientific">Streptomyces plumbiresistens</name>
    <dbReference type="NCBI Taxonomy" id="511811"/>
    <lineage>
        <taxon>Bacteria</taxon>
        <taxon>Bacillati</taxon>
        <taxon>Actinomycetota</taxon>
        <taxon>Actinomycetes</taxon>
        <taxon>Kitasatosporales</taxon>
        <taxon>Streptomycetaceae</taxon>
        <taxon>Streptomyces</taxon>
    </lineage>
</organism>
<keyword evidence="1" id="KW-0732">Signal</keyword>
<dbReference type="CDD" id="cd13606">
    <property type="entry name" value="PBP2_ProX_like"/>
    <property type="match status" value="1"/>
</dbReference>
<dbReference type="EMBL" id="BAAAZX010000040">
    <property type="protein sequence ID" value="GAA4026537.1"/>
    <property type="molecule type" value="Genomic_DNA"/>
</dbReference>
<evidence type="ECO:0000313" key="4">
    <source>
        <dbReference type="Proteomes" id="UP001500456"/>
    </source>
</evidence>
<feature type="chain" id="PRO_5046887080" evidence="1">
    <location>
        <begin position="28"/>
        <end position="312"/>
    </location>
</feature>
<dbReference type="Gene3D" id="3.40.190.120">
    <property type="entry name" value="Osmoprotection protein (prox), domain 2"/>
    <property type="match status" value="1"/>
</dbReference>
<dbReference type="InterPro" id="IPR007210">
    <property type="entry name" value="ABC_Gly_betaine_transp_sub-bd"/>
</dbReference>
<dbReference type="Proteomes" id="UP001500456">
    <property type="component" value="Unassembled WGS sequence"/>
</dbReference>
<evidence type="ECO:0000256" key="1">
    <source>
        <dbReference type="SAM" id="SignalP"/>
    </source>
</evidence>
<sequence>MNSASTRSKKLLGLAALTATGALVLTACGSGGDPMSTSATAGASSAADTITVGSANFTESQLLATIYAEALKAKGVKVKTRLNIGSRETYIPALKDGSIDLLPEYTGALLQYFDPKTKASSPAEVSAALTKALPSGISALKQSTAEDKDVLAVTQKTATAHDLTTISDLAPVAGTMALGAPPEWKTRVNGVVGLKSVYGLSFKKFVSLDAGGPLTLAAITNNQVQVGDLTSTDPAIAKNKLVTLTDDKNLFLAENILPVINKDKVTPTVTSTLNAVSAALTTEGLMELNSKVAKLDDMSDVAKAWLTSAGLS</sequence>
<name>A0ABP7TI16_9ACTN</name>
<proteinExistence type="predicted"/>
<dbReference type="RefSeq" id="WP_345570830.1">
    <property type="nucleotide sequence ID" value="NZ_BAAAZX010000040.1"/>
</dbReference>
<feature type="domain" description="ABC-type glycine betaine transport system substrate-binding" evidence="2">
    <location>
        <begin position="48"/>
        <end position="307"/>
    </location>
</feature>
<protein>
    <submittedName>
        <fullName evidence="3">ABC transporter substrate-binding protein</fullName>
    </submittedName>
</protein>
<dbReference type="Gene3D" id="3.40.190.10">
    <property type="entry name" value="Periplasmic binding protein-like II"/>
    <property type="match status" value="1"/>
</dbReference>
<keyword evidence="4" id="KW-1185">Reference proteome</keyword>
<accession>A0ABP7TI16</accession>
<evidence type="ECO:0000313" key="3">
    <source>
        <dbReference type="EMBL" id="GAA4026537.1"/>
    </source>
</evidence>
<dbReference type="SUPFAM" id="SSF53850">
    <property type="entry name" value="Periplasmic binding protein-like II"/>
    <property type="match status" value="1"/>
</dbReference>
<dbReference type="Pfam" id="PF04069">
    <property type="entry name" value="OpuAC"/>
    <property type="match status" value="1"/>
</dbReference>
<reference evidence="4" key="1">
    <citation type="journal article" date="2019" name="Int. J. Syst. Evol. Microbiol.">
        <title>The Global Catalogue of Microorganisms (GCM) 10K type strain sequencing project: providing services to taxonomists for standard genome sequencing and annotation.</title>
        <authorList>
            <consortium name="The Broad Institute Genomics Platform"/>
            <consortium name="The Broad Institute Genome Sequencing Center for Infectious Disease"/>
            <person name="Wu L."/>
            <person name="Ma J."/>
        </authorList>
    </citation>
    <scope>NUCLEOTIDE SEQUENCE [LARGE SCALE GENOMIC DNA]</scope>
    <source>
        <strain evidence="4">JCM 16924</strain>
    </source>
</reference>